<gene>
    <name evidence="2" type="ORF">KQX54_004225</name>
</gene>
<keyword evidence="1" id="KW-0472">Membrane</keyword>
<evidence type="ECO:0000256" key="1">
    <source>
        <dbReference type="SAM" id="Phobius"/>
    </source>
</evidence>
<organism evidence="2 3">
    <name type="scientific">Cotesia glomerata</name>
    <name type="common">Lepidopteran parasitic wasp</name>
    <name type="synonym">Apanteles glomeratus</name>
    <dbReference type="NCBI Taxonomy" id="32391"/>
    <lineage>
        <taxon>Eukaryota</taxon>
        <taxon>Metazoa</taxon>
        <taxon>Ecdysozoa</taxon>
        <taxon>Arthropoda</taxon>
        <taxon>Hexapoda</taxon>
        <taxon>Insecta</taxon>
        <taxon>Pterygota</taxon>
        <taxon>Neoptera</taxon>
        <taxon>Endopterygota</taxon>
        <taxon>Hymenoptera</taxon>
        <taxon>Apocrita</taxon>
        <taxon>Ichneumonoidea</taxon>
        <taxon>Braconidae</taxon>
        <taxon>Microgastrinae</taxon>
        <taxon>Cotesia</taxon>
    </lineage>
</organism>
<evidence type="ECO:0000313" key="3">
    <source>
        <dbReference type="Proteomes" id="UP000826195"/>
    </source>
</evidence>
<keyword evidence="1" id="KW-1133">Transmembrane helix</keyword>
<dbReference type="AlphaFoldDB" id="A0AAV7J467"/>
<keyword evidence="1" id="KW-0812">Transmembrane</keyword>
<evidence type="ECO:0000313" key="2">
    <source>
        <dbReference type="EMBL" id="KAH0566786.1"/>
    </source>
</evidence>
<keyword evidence="3" id="KW-1185">Reference proteome</keyword>
<protein>
    <submittedName>
        <fullName evidence="2">Uncharacterized protein</fullName>
    </submittedName>
</protein>
<dbReference type="EMBL" id="JAHXZJ010000001">
    <property type="protein sequence ID" value="KAH0566786.1"/>
    <property type="molecule type" value="Genomic_DNA"/>
</dbReference>
<comment type="caution">
    <text evidence="2">The sequence shown here is derived from an EMBL/GenBank/DDBJ whole genome shotgun (WGS) entry which is preliminary data.</text>
</comment>
<name>A0AAV7J467_COTGL</name>
<proteinExistence type="predicted"/>
<feature type="transmembrane region" description="Helical" evidence="1">
    <location>
        <begin position="46"/>
        <end position="67"/>
    </location>
</feature>
<sequence>MQDCNNSKVFCKTESIPKSNQFSYVMEKVISNKHAAALYSTLELGIISQLLFLKLLTTLCHVLTLLFHSSMSRGMICTQLFKPFLVHVSAGNRVLSTKCTSLREKPGFLSGRLLEGK</sequence>
<accession>A0AAV7J467</accession>
<reference evidence="2 3" key="1">
    <citation type="journal article" date="2021" name="J. Hered.">
        <title>A chromosome-level genome assembly of the parasitoid wasp, Cotesia glomerata (Hymenoptera: Braconidae).</title>
        <authorList>
            <person name="Pinto B.J."/>
            <person name="Weis J.J."/>
            <person name="Gamble T."/>
            <person name="Ode P.J."/>
            <person name="Paul R."/>
            <person name="Zaspel J.M."/>
        </authorList>
    </citation>
    <scope>NUCLEOTIDE SEQUENCE [LARGE SCALE GENOMIC DNA]</scope>
    <source>
        <strain evidence="2">CgM1</strain>
    </source>
</reference>
<dbReference type="Proteomes" id="UP000826195">
    <property type="component" value="Unassembled WGS sequence"/>
</dbReference>